<dbReference type="InterPro" id="IPR037018">
    <property type="entry name" value="GH65_N"/>
</dbReference>
<dbReference type="InterPro" id="IPR052047">
    <property type="entry name" value="GH94_Enzymes"/>
</dbReference>
<dbReference type="Pfam" id="PF06165">
    <property type="entry name" value="GH94_b-supersand"/>
    <property type="match status" value="2"/>
</dbReference>
<dbReference type="InterPro" id="IPR033432">
    <property type="entry name" value="GH94_catalytic"/>
</dbReference>
<dbReference type="Gene3D" id="1.50.10.10">
    <property type="match status" value="1"/>
</dbReference>
<dbReference type="SUPFAM" id="SSF74650">
    <property type="entry name" value="Galactose mutarotase-like"/>
    <property type="match status" value="2"/>
</dbReference>
<comment type="caution">
    <text evidence="8">The sequence shown here is derived from an EMBL/GenBank/DDBJ whole genome shotgun (WGS) entry which is preliminary data.</text>
</comment>
<dbReference type="SUPFAM" id="SSF48208">
    <property type="entry name" value="Six-hairpin glycosidases"/>
    <property type="match status" value="1"/>
</dbReference>
<dbReference type="Gene3D" id="2.70.98.40">
    <property type="entry name" value="Glycoside hydrolase, family 65, N-terminal domain"/>
    <property type="match status" value="2"/>
</dbReference>
<dbReference type="InterPro" id="IPR037824">
    <property type="entry name" value="GH94N_2_NdvB"/>
</dbReference>
<dbReference type="InterPro" id="IPR037820">
    <property type="entry name" value="GH94N_NdvB"/>
</dbReference>
<feature type="transmembrane region" description="Helical" evidence="4">
    <location>
        <begin position="892"/>
        <end position="915"/>
    </location>
</feature>
<evidence type="ECO:0000259" key="6">
    <source>
        <dbReference type="Pfam" id="PF10091"/>
    </source>
</evidence>
<dbReference type="GO" id="GO:0030246">
    <property type="term" value="F:carbohydrate binding"/>
    <property type="evidence" value="ECO:0007669"/>
    <property type="project" value="InterPro"/>
</dbReference>
<keyword evidence="2" id="KW-0808">Transferase</keyword>
<evidence type="ECO:0000259" key="5">
    <source>
        <dbReference type="Pfam" id="PF06165"/>
    </source>
</evidence>
<evidence type="ECO:0000256" key="1">
    <source>
        <dbReference type="ARBA" id="ARBA00022676"/>
    </source>
</evidence>
<dbReference type="Pfam" id="PF17167">
    <property type="entry name" value="Glyco_hydro_94"/>
    <property type="match status" value="1"/>
</dbReference>
<feature type="domain" description="Glycosyl hydrolase 94 supersandwich" evidence="5">
    <location>
        <begin position="1595"/>
        <end position="1873"/>
    </location>
</feature>
<feature type="transmembrane region" description="Helical" evidence="4">
    <location>
        <begin position="970"/>
        <end position="990"/>
    </location>
</feature>
<evidence type="ECO:0000256" key="4">
    <source>
        <dbReference type="SAM" id="Phobius"/>
    </source>
</evidence>
<feature type="domain" description="Glycosyl hydrolase 94 catalytic" evidence="7">
    <location>
        <begin position="2382"/>
        <end position="2806"/>
    </location>
</feature>
<dbReference type="InterPro" id="IPR011013">
    <property type="entry name" value="Gal_mutarotase_sf_dom"/>
</dbReference>
<evidence type="ECO:0000313" key="8">
    <source>
        <dbReference type="EMBL" id="GCD11895.1"/>
    </source>
</evidence>
<feature type="transmembrane region" description="Helical" evidence="4">
    <location>
        <begin position="425"/>
        <end position="448"/>
    </location>
</feature>
<dbReference type="Proteomes" id="UP000287872">
    <property type="component" value="Unassembled WGS sequence"/>
</dbReference>
<dbReference type="SMART" id="SM01068">
    <property type="entry name" value="CBM_X"/>
    <property type="match status" value="2"/>
</dbReference>
<feature type="transmembrane region" description="Helical" evidence="4">
    <location>
        <begin position="944"/>
        <end position="963"/>
    </location>
</feature>
<dbReference type="InterPro" id="IPR019282">
    <property type="entry name" value="Glycoamylase-like_cons_dom"/>
</dbReference>
<feature type="transmembrane region" description="Helical" evidence="4">
    <location>
        <begin position="849"/>
        <end position="871"/>
    </location>
</feature>
<dbReference type="Gene3D" id="2.60.420.10">
    <property type="entry name" value="Maltose phosphorylase, domain 3"/>
    <property type="match status" value="1"/>
</dbReference>
<feature type="transmembrane region" description="Helical" evidence="4">
    <location>
        <begin position="824"/>
        <end position="843"/>
    </location>
</feature>
<dbReference type="Pfam" id="PF10091">
    <property type="entry name" value="Glycoamylase"/>
    <property type="match status" value="1"/>
</dbReference>
<protein>
    <submittedName>
        <fullName evidence="8">Cyclic beta 1-2 glucan synthetase</fullName>
    </submittedName>
</protein>
<dbReference type="GO" id="GO:0005975">
    <property type="term" value="P:carbohydrate metabolic process"/>
    <property type="evidence" value="ECO:0007669"/>
    <property type="project" value="InterPro"/>
</dbReference>
<sequence>MLYLTLGAIVVISGLIYLVVRKNINYYQEENLLKDIPTINVNREDLEKHASEIAHHYSDIKNTNCKKKLISNLDRSYEKILKGYENIYKEGKSKREVVPAAEWLLDNLYLVEKEYKSIKHNMPKTYYNDLPVIYKGVIKGYPRVYHIAIEMVSHTDGRIDESVIANFIRAYQKSTLLTTGELWAIPIMLRIALIQNISKITEKIVNAEQDKKEAELVAERLINSFNEGKVDTVLSLLNSEKHTFNSHFTERLLKLLRDNGIDSKDVYDYIDEKLGALETSSEKIISLEHQMEANFEISMGNSINSIRVIEGLNWRNYFEKLSSVESILRDDPACIYGEMDFKSRDNYRHEIEKIYKHTKLPESYIAKKIIECCKENEASESNVYKQHVGYYLVDEGIQELKEKIGYKNTGIGWLTNITKKNRENLYIGTIIVFTMLIISLFIVFSLLYDNDKVLWRYVVAIIVILVPCSEIAISIFNWSVSILISPSFIPKMEFKEVIPEKFSTVVVIPTLLNNPSRVEELIADLEIYYLANSQNNLYFALLGDFKDSATREEEGDKAVVSRGLLAIESLNKKYCTNGKEIFFFLNRVRQYNKSEDKWIGWERKRGKLMEFNEFLRGNENTSYNVISKNAQILRSVKYVITLDADTKLPRDSAKKLIGAMAHPLNNAVINYSKKTVSRGYGLMQPRIGVSILSAHKTLFSKIFSGETGIDMYTTAVSDVYQDLFGEGIFTGKGIYDVDVFNYMLKDEIPENTVLSHDLLEGAYVRTALVTDVEFIDGYPAYYNSSCMRLHRWTRGDWQLLPWLKSSSPLSRMSKWKILDNLRRSLLAPTITILLILTLSGILPDGTDKWFITAFVAIIAPILFDVTEAVVSPAIGISLSGKIQNSKMAIEQVFLIFCFIPFQAYLMLDAIIRTLYRLIISKKNLLEWQTAADVEVKLGKKFKNFIAFMWMGSAISLLILFLAFNSAASIGILSIPSCALWLLSPLVAYLISRDRGLETLEMNEQEVIFLRKISRKTWAYFEDFVNDENNWLGPDNYQEDPPNGVAHRTSPTDLGMGLTSNIVAYDLGYIGIIETVSRIGKSMTSMEDMATYKGHFYNWYDTKNKTPLYPRYVSTVDSGNLVGYLWVVSQALEDYLCVPIFNQMQVRGLKDTMRLANEEIEETMGIKGLYQVLIGNLNNDVIDFKSWETMLVDLSIKIKEVGKNECGNELYWNKKLKSDVEGFLEEINEFFPWFNITLEENIDLDINNSLSNLLERTALNAIPKKISKILNMLNSKPQNDEYLKKLKISLQNTKEKSQMIISSIENLKQRLNSMAEATDFKMVYDKERELFSIGYDVENDNLGKSYYDLLASESRQASFVAIAKGDIPKKHWFVLGRSMTLMGKSKGLVSWSGTMFEYLMPLLIMKNYQGTMLDETYKAVIQAQKKYCNEKEVPFGISESAFYNFDVNLNYQYKAFGIPGVGLKRGLANELVISPYSTVMALQTDFRGAYDNLRELASEGLEGTYGFYEAADYTKNRIPSEESKAIIKCFMIHHEGMSLMAIDNVLLNNILQKRFHSLPKVKATELLLQEKISKRVVYDREYKFNVSGTTMGKQKIIVRKYTTANTESPETHLISNGSYSLMISNSGAGYASRNRTMIYRWKEDVTKDNTGMFVYIKDVDENEYFSAAYEPCKSEGDSYEVTFALDKAEFTRGDNNITTRMEITVSTEDDSEVRRLSITNHGTKSKNLEITSYLEVTLAHYDADIVHPAFGNLFVKTEYIDNPSCILATRRPRAKGALQPWLMQTVAVYGTTIGTVQYETSRENFIGRGENIIHPRAMKRDSLLTNTVGAVLDPIISLRRRVKIKPGETCVIAFTTSIANSKAEVISLAKKYSELHNVDRVFDLAWSQTQVDMKYLGIKSTQANLYQVMASKILFLNSTFKERGEFIKKVKTGQSTLWGYGISGDLPIMLLIARESKDRDLARQLVNAHEYLSLKGLRVDLVIINLQKTSYDQPLQADIKNLVGSSHLRDKENKPGGLFILNKATIRDDDIDLFIAIARIVIDSSKGMLVSQIRNNYEKIEKQPFLKKAENKFAFKTHKFDIKPLEYFNDLGGFDVENENYTILLKDFNNTPAPWINVISNGDFGFHVSECGAAYTWHGNSRENKITTWSNDWVSDEPSEAIYLRDDTFGNVWSITPKPIRDGGEYLIQHGFGYSNFKHEAYGIMGEVIMFVPMSHNLKLCKIKLVNNSDIARELSITYYAELVMGVAREHTAQHIVTYFNEENKYIYATNTYSQNFGKLNAFLKLIGGENQSFTGDRGEFLGRGGSVEDPDALKRVRLSNTVGAGIDPCLAVTSKIYLEPNMEIELVAMIGENEDLDSISNAIVEFEDFERVDTQLQKVKDYWNKLLHTLQVKTPDKSMDLMLNGWLMYQTIVCRLWARTAFYQSGGAYGFRDQLQDVMPVSLLEPSMTKKQILLSASRQFVEGDVQHWWHPVVDSGIRTRFSDDLLWLPFVTMEYIKNTGDFDILEESAQYLMDTPLAVGEDERYNISGKADFTGSIYEHCTKAIDKALKFGPHNIPLMGSGDWNDGMSTVGNKGSGESVWLGWFLYNILEEFSGACKYKKDEARLQRYKGMQEYIRINLEDNAWDGNWYRRAYFDDGTALGSSENEECKIDSLSQSWAVISGAANSDRAGMAMKSLEHYLIKEDNGMILLLTPPFSKSNLEPGYIKGYVPGVRENGGQYTHAATWVILAFAKLHNGNKATKLYNMINPINHTKTLLQCERYKTEPYVMTADVYGKEPHIGRGGWSWYTGTSGWMYTTGIEAILGFKLKEGKGFTIEPCVPDEWSHYEIIYKKDKFEYEIQIKREGDKGIWLDGNLCEDALIPFIDGVHKVEVII</sequence>
<accession>A0A401UQT3</accession>
<keyword evidence="1" id="KW-0328">Glycosyltransferase</keyword>
<feature type="domain" description="Glycosyl hydrolase 94 supersandwich" evidence="5">
    <location>
        <begin position="2099"/>
        <end position="2367"/>
    </location>
</feature>
<keyword evidence="4" id="KW-0812">Transmembrane</keyword>
<dbReference type="PANTHER" id="PTHR37469:SF2">
    <property type="entry name" value="CELLOBIONIC ACID PHOSPHORYLASE"/>
    <property type="match status" value="1"/>
</dbReference>
<feature type="transmembrane region" description="Helical" evidence="4">
    <location>
        <begin position="454"/>
        <end position="484"/>
    </location>
</feature>
<name>A0A401UQT3_9CLOT</name>
<gene>
    <name evidence="8" type="ORF">Ctaglu_35180</name>
</gene>
<feature type="coiled-coil region" evidence="3">
    <location>
        <begin position="197"/>
        <end position="224"/>
    </location>
</feature>
<dbReference type="InterPro" id="IPR010383">
    <property type="entry name" value="Glyco_hydrolase_94_b-supersand"/>
</dbReference>
<dbReference type="OrthoDB" id="9769991at2"/>
<feature type="domain" description="Glycoamylase-like" evidence="6">
    <location>
        <begin position="1345"/>
        <end position="1557"/>
    </location>
</feature>
<dbReference type="GO" id="GO:0016757">
    <property type="term" value="F:glycosyltransferase activity"/>
    <property type="evidence" value="ECO:0007669"/>
    <property type="project" value="UniProtKB-KW"/>
</dbReference>
<feature type="transmembrane region" description="Helical" evidence="4">
    <location>
        <begin position="6"/>
        <end position="24"/>
    </location>
</feature>
<dbReference type="RefSeq" id="WP_125004101.1">
    <property type="nucleotide sequence ID" value="NZ_BHYK01000023.1"/>
</dbReference>
<evidence type="ECO:0000259" key="7">
    <source>
        <dbReference type="Pfam" id="PF17167"/>
    </source>
</evidence>
<keyword evidence="4" id="KW-1133">Transmembrane helix</keyword>
<dbReference type="PANTHER" id="PTHR37469">
    <property type="entry name" value="CELLOBIONIC ACID PHOSPHORYLASE-RELATED"/>
    <property type="match status" value="1"/>
</dbReference>
<keyword evidence="4" id="KW-0472">Membrane</keyword>
<dbReference type="EMBL" id="BHYK01000023">
    <property type="protein sequence ID" value="GCD11895.1"/>
    <property type="molecule type" value="Genomic_DNA"/>
</dbReference>
<reference evidence="8 9" key="1">
    <citation type="submission" date="2018-11" db="EMBL/GenBank/DDBJ databases">
        <title>Genome sequencing and assembly of Clostridium tagluense strain A121.</title>
        <authorList>
            <person name="Murakami T."/>
            <person name="Segawa T."/>
            <person name="Shcherbakova V.A."/>
            <person name="Mori H."/>
            <person name="Yoshimura Y."/>
        </authorList>
    </citation>
    <scope>NUCLEOTIDE SEQUENCE [LARGE SCALE GENOMIC DNA]</scope>
    <source>
        <strain evidence="8 9">A121</strain>
    </source>
</reference>
<organism evidence="8 9">
    <name type="scientific">Clostridium tagluense</name>
    <dbReference type="NCBI Taxonomy" id="360422"/>
    <lineage>
        <taxon>Bacteria</taxon>
        <taxon>Bacillati</taxon>
        <taxon>Bacillota</taxon>
        <taxon>Clostridia</taxon>
        <taxon>Eubacteriales</taxon>
        <taxon>Clostridiaceae</taxon>
        <taxon>Clostridium</taxon>
    </lineage>
</organism>
<keyword evidence="9" id="KW-1185">Reference proteome</keyword>
<dbReference type="Gene3D" id="1.50.10.140">
    <property type="match status" value="2"/>
</dbReference>
<dbReference type="CDD" id="cd11753">
    <property type="entry name" value="GH94N_ChvB_NdvB_2_like"/>
    <property type="match status" value="1"/>
</dbReference>
<evidence type="ECO:0000313" key="9">
    <source>
        <dbReference type="Proteomes" id="UP000287872"/>
    </source>
</evidence>
<evidence type="ECO:0000256" key="2">
    <source>
        <dbReference type="ARBA" id="ARBA00022679"/>
    </source>
</evidence>
<dbReference type="InterPro" id="IPR008928">
    <property type="entry name" value="6-hairpin_glycosidase_sf"/>
</dbReference>
<evidence type="ECO:0000256" key="3">
    <source>
        <dbReference type="SAM" id="Coils"/>
    </source>
</evidence>
<keyword evidence="3" id="KW-0175">Coiled coil</keyword>
<dbReference type="CDD" id="cd11756">
    <property type="entry name" value="GH94N_ChvB_NdvB_1_like"/>
    <property type="match status" value="1"/>
</dbReference>
<dbReference type="InterPro" id="IPR012341">
    <property type="entry name" value="6hp_glycosidase-like_sf"/>
</dbReference>
<proteinExistence type="predicted"/>